<gene>
    <name evidence="12" type="ORF">LAL4801_02956</name>
</gene>
<dbReference type="GO" id="GO:0030574">
    <property type="term" value="P:collagen catabolic process"/>
    <property type="evidence" value="ECO:0007669"/>
    <property type="project" value="TreeGrafter"/>
</dbReference>
<dbReference type="Proteomes" id="UP000048926">
    <property type="component" value="Unassembled WGS sequence"/>
</dbReference>
<organism evidence="12 13">
    <name type="scientific">Roseibium aggregatum</name>
    <dbReference type="NCBI Taxonomy" id="187304"/>
    <lineage>
        <taxon>Bacteria</taxon>
        <taxon>Pseudomonadati</taxon>
        <taxon>Pseudomonadota</taxon>
        <taxon>Alphaproteobacteria</taxon>
        <taxon>Hyphomicrobiales</taxon>
        <taxon>Stappiaceae</taxon>
        <taxon>Roseibium</taxon>
    </lineage>
</organism>
<evidence type="ECO:0000313" key="12">
    <source>
        <dbReference type="EMBL" id="CTQ44512.1"/>
    </source>
</evidence>
<evidence type="ECO:0000256" key="5">
    <source>
        <dbReference type="ARBA" id="ARBA00022729"/>
    </source>
</evidence>
<dbReference type="InterPro" id="IPR006026">
    <property type="entry name" value="Peptidase_Metallo"/>
</dbReference>
<evidence type="ECO:0000256" key="9">
    <source>
        <dbReference type="SAM" id="MobiDB-lite"/>
    </source>
</evidence>
<keyword evidence="6" id="KW-0378">Hydrolase</keyword>
<dbReference type="Pfam" id="PF00413">
    <property type="entry name" value="Peptidase_M10"/>
    <property type="match status" value="1"/>
</dbReference>
<feature type="domain" description="Peptidase metallopeptidase" evidence="11">
    <location>
        <begin position="37"/>
        <end position="254"/>
    </location>
</feature>
<feature type="compositionally biased region" description="Basic and acidic residues" evidence="9">
    <location>
        <begin position="146"/>
        <end position="165"/>
    </location>
</feature>
<comment type="cofactor">
    <cofactor evidence="1">
        <name>Zn(2+)</name>
        <dbReference type="ChEBI" id="CHEBI:29105"/>
    </cofactor>
</comment>
<dbReference type="SUPFAM" id="SSF55486">
    <property type="entry name" value="Metalloproteases ('zincins'), catalytic domain"/>
    <property type="match status" value="1"/>
</dbReference>
<keyword evidence="8" id="KW-0482">Metalloprotease</keyword>
<keyword evidence="13" id="KW-1185">Reference proteome</keyword>
<evidence type="ECO:0000256" key="3">
    <source>
        <dbReference type="ARBA" id="ARBA00022670"/>
    </source>
</evidence>
<dbReference type="GO" id="GO:0006508">
    <property type="term" value="P:proteolysis"/>
    <property type="evidence" value="ECO:0007669"/>
    <property type="project" value="UniProtKB-KW"/>
</dbReference>
<keyword evidence="3" id="KW-0645">Protease</keyword>
<sequence>MKTGFIFLIAAIVTFCSLVPSLAGNAAGFAPLKLEGHLVKWGKTELGTPAHVTYAFVQKPIVQEKARNCGAMDSLARLARLSSLGLEDVRRQASLAFQLWQNVSGLTFEEIADVNAADILLGVQSVPRGFAFTNVRFQSEFADRPKSNVTDVSDRGLGKPGRQPEARSGATAAAKLARITRSAVCLNPVHKWKIGFDGDLKTYDLQYTFAHEIGHAIGLDHYLRKSSIMHFKYRETFEGLQPSDIEGVRWLYGARID</sequence>
<keyword evidence="7" id="KW-0862">Zinc</keyword>
<dbReference type="GO" id="GO:0004222">
    <property type="term" value="F:metalloendopeptidase activity"/>
    <property type="evidence" value="ECO:0007669"/>
    <property type="project" value="InterPro"/>
</dbReference>
<dbReference type="InterPro" id="IPR021190">
    <property type="entry name" value="Pept_M10A"/>
</dbReference>
<evidence type="ECO:0000256" key="7">
    <source>
        <dbReference type="ARBA" id="ARBA00022833"/>
    </source>
</evidence>
<reference evidence="13" key="1">
    <citation type="submission" date="2015-07" db="EMBL/GenBank/DDBJ databases">
        <authorList>
            <person name="Rodrigo-Torres Lidia"/>
            <person name="Arahal R.David."/>
        </authorList>
    </citation>
    <scope>NUCLEOTIDE SEQUENCE [LARGE SCALE GENOMIC DNA]</scope>
    <source>
        <strain evidence="13">CECT 4801</strain>
    </source>
</reference>
<evidence type="ECO:0000256" key="8">
    <source>
        <dbReference type="ARBA" id="ARBA00023049"/>
    </source>
</evidence>
<dbReference type="Gene3D" id="3.40.390.10">
    <property type="entry name" value="Collagenase (Catalytic Domain)"/>
    <property type="match status" value="1"/>
</dbReference>
<dbReference type="InterPro" id="IPR024079">
    <property type="entry name" value="MetalloPept_cat_dom_sf"/>
</dbReference>
<evidence type="ECO:0000259" key="11">
    <source>
        <dbReference type="SMART" id="SM00235"/>
    </source>
</evidence>
<dbReference type="AlphaFoldDB" id="A0A0M6Y340"/>
<accession>A0A0M6Y340</accession>
<protein>
    <submittedName>
        <fullName evidence="12">Matrixin</fullName>
    </submittedName>
</protein>
<keyword evidence="5 10" id="KW-0732">Signal</keyword>
<evidence type="ECO:0000256" key="6">
    <source>
        <dbReference type="ARBA" id="ARBA00022801"/>
    </source>
</evidence>
<evidence type="ECO:0000256" key="4">
    <source>
        <dbReference type="ARBA" id="ARBA00022723"/>
    </source>
</evidence>
<feature type="chain" id="PRO_5005807384" evidence="10">
    <location>
        <begin position="27"/>
        <end position="257"/>
    </location>
</feature>
<evidence type="ECO:0000256" key="10">
    <source>
        <dbReference type="SAM" id="SignalP"/>
    </source>
</evidence>
<dbReference type="STRING" id="187304.B0E33_08510"/>
<dbReference type="PANTHER" id="PTHR10201">
    <property type="entry name" value="MATRIX METALLOPROTEINASE"/>
    <property type="match status" value="1"/>
</dbReference>
<feature type="signal peptide" evidence="10">
    <location>
        <begin position="1"/>
        <end position="26"/>
    </location>
</feature>
<dbReference type="SMART" id="SM00235">
    <property type="entry name" value="ZnMc"/>
    <property type="match status" value="1"/>
</dbReference>
<dbReference type="EMBL" id="CXST01000002">
    <property type="protein sequence ID" value="CTQ44512.1"/>
    <property type="molecule type" value="Genomic_DNA"/>
</dbReference>
<comment type="similarity">
    <text evidence="2">Belongs to the peptidase M10A family.</text>
</comment>
<dbReference type="GO" id="GO:0031012">
    <property type="term" value="C:extracellular matrix"/>
    <property type="evidence" value="ECO:0007669"/>
    <property type="project" value="InterPro"/>
</dbReference>
<evidence type="ECO:0000256" key="1">
    <source>
        <dbReference type="ARBA" id="ARBA00001947"/>
    </source>
</evidence>
<dbReference type="PANTHER" id="PTHR10201:SF291">
    <property type="entry name" value="MATRIX METALLOPROTEINASE 1, ISOFORM C-RELATED"/>
    <property type="match status" value="1"/>
</dbReference>
<feature type="region of interest" description="Disordered" evidence="9">
    <location>
        <begin position="146"/>
        <end position="168"/>
    </location>
</feature>
<evidence type="ECO:0000313" key="13">
    <source>
        <dbReference type="Proteomes" id="UP000048926"/>
    </source>
</evidence>
<proteinExistence type="inferred from homology"/>
<name>A0A0M6Y340_9HYPH</name>
<dbReference type="InterPro" id="IPR001818">
    <property type="entry name" value="Pept_M10_metallopeptidase"/>
</dbReference>
<evidence type="ECO:0000256" key="2">
    <source>
        <dbReference type="ARBA" id="ARBA00010370"/>
    </source>
</evidence>
<dbReference type="GO" id="GO:0030198">
    <property type="term" value="P:extracellular matrix organization"/>
    <property type="evidence" value="ECO:0007669"/>
    <property type="project" value="TreeGrafter"/>
</dbReference>
<keyword evidence="4" id="KW-0479">Metal-binding</keyword>
<dbReference type="GO" id="GO:0008270">
    <property type="term" value="F:zinc ion binding"/>
    <property type="evidence" value="ECO:0007669"/>
    <property type="project" value="InterPro"/>
</dbReference>
<dbReference type="PRINTS" id="PR00138">
    <property type="entry name" value="MATRIXIN"/>
</dbReference>